<protein>
    <submittedName>
        <fullName evidence="1">Uncharacterized protein</fullName>
    </submittedName>
</protein>
<dbReference type="AlphaFoldDB" id="A0A9P7ULF1"/>
<dbReference type="EMBL" id="CM032190">
    <property type="protein sequence ID" value="KAG7086330.1"/>
    <property type="molecule type" value="Genomic_DNA"/>
</dbReference>
<sequence>MAALDVDDILVFTHVCFRATLNYNGIYYKHIEKFGLLSHWQARVYHVSSLRIRESREGVFNESFWVTSFTSIAMTGMATQQRRIFVFSHARTSSNLFIRLLENHPTLGIKLASASTVHIRSTYVDTESHCSTRSW</sequence>
<name>A0A9P7ULF1_9AGAR</name>
<keyword evidence="2" id="KW-1185">Reference proteome</keyword>
<dbReference type="GeneID" id="66071369"/>
<accession>A0A9P7ULF1</accession>
<dbReference type="KEGG" id="more:E1B28_002293"/>
<proteinExistence type="predicted"/>
<dbReference type="Proteomes" id="UP001049176">
    <property type="component" value="Chromosome 10"/>
</dbReference>
<evidence type="ECO:0000313" key="1">
    <source>
        <dbReference type="EMBL" id="KAG7086330.1"/>
    </source>
</evidence>
<reference evidence="1" key="1">
    <citation type="journal article" date="2021" name="Genome Biol. Evol.">
        <title>The assembled and annotated genome of the fairy-ring fungus Marasmius oreades.</title>
        <authorList>
            <person name="Hiltunen M."/>
            <person name="Ament-Velasquez S.L."/>
            <person name="Johannesson H."/>
        </authorList>
    </citation>
    <scope>NUCLEOTIDE SEQUENCE</scope>
    <source>
        <strain evidence="1">03SP1</strain>
    </source>
</reference>
<evidence type="ECO:0000313" key="2">
    <source>
        <dbReference type="Proteomes" id="UP001049176"/>
    </source>
</evidence>
<gene>
    <name evidence="1" type="ORF">E1B28_002293</name>
</gene>
<organism evidence="1 2">
    <name type="scientific">Marasmius oreades</name>
    <name type="common">fairy-ring Marasmius</name>
    <dbReference type="NCBI Taxonomy" id="181124"/>
    <lineage>
        <taxon>Eukaryota</taxon>
        <taxon>Fungi</taxon>
        <taxon>Dikarya</taxon>
        <taxon>Basidiomycota</taxon>
        <taxon>Agaricomycotina</taxon>
        <taxon>Agaricomycetes</taxon>
        <taxon>Agaricomycetidae</taxon>
        <taxon>Agaricales</taxon>
        <taxon>Marasmiineae</taxon>
        <taxon>Marasmiaceae</taxon>
        <taxon>Marasmius</taxon>
    </lineage>
</organism>
<comment type="caution">
    <text evidence="1">The sequence shown here is derived from an EMBL/GenBank/DDBJ whole genome shotgun (WGS) entry which is preliminary data.</text>
</comment>
<dbReference type="RefSeq" id="XP_043002801.1">
    <property type="nucleotide sequence ID" value="XM_043159202.1"/>
</dbReference>